<evidence type="ECO:0000259" key="3">
    <source>
        <dbReference type="Pfam" id="PF13305"/>
    </source>
</evidence>
<dbReference type="InterPro" id="IPR009057">
    <property type="entry name" value="Homeodomain-like_sf"/>
</dbReference>
<dbReference type="EMBL" id="PYMJ01000002">
    <property type="protein sequence ID" value="PSU50987.1"/>
    <property type="molecule type" value="Genomic_DNA"/>
</dbReference>
<comment type="caution">
    <text evidence="4">The sequence shown here is derived from an EMBL/GenBank/DDBJ whole genome shotgun (WGS) entry which is preliminary data.</text>
</comment>
<protein>
    <submittedName>
        <fullName evidence="4">TetR family transcriptional regulator</fullName>
    </submittedName>
</protein>
<dbReference type="InterPro" id="IPR025996">
    <property type="entry name" value="MT1864/Rv1816-like_C"/>
</dbReference>
<organism evidence="4 5">
    <name type="scientific">Photobacterium frigidiphilum</name>
    <dbReference type="NCBI Taxonomy" id="264736"/>
    <lineage>
        <taxon>Bacteria</taxon>
        <taxon>Pseudomonadati</taxon>
        <taxon>Pseudomonadota</taxon>
        <taxon>Gammaproteobacteria</taxon>
        <taxon>Vibrionales</taxon>
        <taxon>Vibrionaceae</taxon>
        <taxon>Photobacterium</taxon>
    </lineage>
</organism>
<reference evidence="4 5" key="1">
    <citation type="submission" date="2018-01" db="EMBL/GenBank/DDBJ databases">
        <title>Whole genome sequencing of Histamine producing bacteria.</title>
        <authorList>
            <person name="Butler K."/>
        </authorList>
    </citation>
    <scope>NUCLEOTIDE SEQUENCE [LARGE SCALE GENOMIC DNA]</scope>
    <source>
        <strain evidence="4 5">JCM 12947</strain>
    </source>
</reference>
<dbReference type="AlphaFoldDB" id="A0A2T3JPL0"/>
<dbReference type="InterPro" id="IPR036271">
    <property type="entry name" value="Tet_transcr_reg_TetR-rel_C_sf"/>
</dbReference>
<accession>A0A2T3JPL0</accession>
<feature type="domain" description="HTH-type transcriptional regulator MT1864/Rv1816-like C-terminal" evidence="3">
    <location>
        <begin position="88"/>
        <end position="191"/>
    </location>
</feature>
<dbReference type="SUPFAM" id="SSF46689">
    <property type="entry name" value="Homeodomain-like"/>
    <property type="match status" value="1"/>
</dbReference>
<evidence type="ECO:0000313" key="4">
    <source>
        <dbReference type="EMBL" id="PSU50987.1"/>
    </source>
</evidence>
<sequence length="198" mass="22545">MARRNDHTREELVSMTLEQVKLFLNEHPHHELSLRKVAGMIGYVPSTLVNVFGNYNLLLLHAVAQTLDELFAEAEAQMNSATSPEDALRKLAYCYQEFAAAHPYRWQLIFQHTMNGDELPEWQSERINSMTSMLETLIRQITPQKSDADILEASRVLWAGVHGITLLSVDDKLFTSVPVDAKALIDNLLNTYLNAWHV</sequence>
<evidence type="ECO:0000313" key="5">
    <source>
        <dbReference type="Proteomes" id="UP000240987"/>
    </source>
</evidence>
<keyword evidence="1" id="KW-0805">Transcription regulation</keyword>
<evidence type="ECO:0000256" key="1">
    <source>
        <dbReference type="ARBA" id="ARBA00023015"/>
    </source>
</evidence>
<dbReference type="OrthoDB" id="7223515at2"/>
<name>A0A2T3JPL0_9GAMM</name>
<dbReference type="Pfam" id="PF13305">
    <property type="entry name" value="TetR_C_33"/>
    <property type="match status" value="1"/>
</dbReference>
<evidence type="ECO:0000256" key="2">
    <source>
        <dbReference type="ARBA" id="ARBA00023163"/>
    </source>
</evidence>
<proteinExistence type="predicted"/>
<dbReference type="RefSeq" id="WP_107241385.1">
    <property type="nucleotide sequence ID" value="NZ_PYMJ01000002.1"/>
</dbReference>
<dbReference type="Gene3D" id="1.10.357.10">
    <property type="entry name" value="Tetracycline Repressor, domain 2"/>
    <property type="match status" value="1"/>
</dbReference>
<keyword evidence="2" id="KW-0804">Transcription</keyword>
<gene>
    <name evidence="4" type="ORF">C9J12_03215</name>
</gene>
<keyword evidence="5" id="KW-1185">Reference proteome</keyword>
<dbReference type="SUPFAM" id="SSF48498">
    <property type="entry name" value="Tetracyclin repressor-like, C-terminal domain"/>
    <property type="match status" value="1"/>
</dbReference>
<dbReference type="Proteomes" id="UP000240987">
    <property type="component" value="Unassembled WGS sequence"/>
</dbReference>